<dbReference type="PATRIC" id="fig|361183.4.peg.314"/>
<dbReference type="InterPro" id="IPR000595">
    <property type="entry name" value="cNMP-bd_dom"/>
</dbReference>
<dbReference type="PROSITE" id="PS50042">
    <property type="entry name" value="CNMP_BINDING_3"/>
    <property type="match status" value="1"/>
</dbReference>
<dbReference type="Gene3D" id="1.10.10.10">
    <property type="entry name" value="Winged helix-like DNA-binding domain superfamily/Winged helix DNA-binding domain"/>
    <property type="match status" value="1"/>
</dbReference>
<dbReference type="GO" id="GO:0003700">
    <property type="term" value="F:DNA-binding transcription factor activity"/>
    <property type="evidence" value="ECO:0007669"/>
    <property type="project" value="TreeGrafter"/>
</dbReference>
<dbReference type="GO" id="GO:0003677">
    <property type="term" value="F:DNA binding"/>
    <property type="evidence" value="ECO:0007669"/>
    <property type="project" value="UniProtKB-KW"/>
</dbReference>
<evidence type="ECO:0000259" key="5">
    <source>
        <dbReference type="PROSITE" id="PS51063"/>
    </source>
</evidence>
<dbReference type="SMART" id="SM00419">
    <property type="entry name" value="HTH_CRP"/>
    <property type="match status" value="1"/>
</dbReference>
<dbReference type="STRING" id="361183.AMC99_00312"/>
<evidence type="ECO:0000256" key="3">
    <source>
        <dbReference type="ARBA" id="ARBA00023163"/>
    </source>
</evidence>
<dbReference type="KEGG" id="aep:AMC99_00312"/>
<keyword evidence="1" id="KW-0805">Transcription regulation</keyword>
<feature type="domain" description="Cyclic nucleotide-binding" evidence="4">
    <location>
        <begin position="20"/>
        <end position="124"/>
    </location>
</feature>
<dbReference type="RefSeq" id="WP_061921904.1">
    <property type="nucleotide sequence ID" value="NZ_CP012669.1"/>
</dbReference>
<dbReference type="InterPro" id="IPR036388">
    <property type="entry name" value="WH-like_DNA-bd_sf"/>
</dbReference>
<dbReference type="OrthoDB" id="6155297at2"/>
<accession>A0A0M4M5W5</accession>
<dbReference type="CDD" id="cd00038">
    <property type="entry name" value="CAP_ED"/>
    <property type="match status" value="1"/>
</dbReference>
<dbReference type="Gene3D" id="2.60.120.10">
    <property type="entry name" value="Jelly Rolls"/>
    <property type="match status" value="1"/>
</dbReference>
<evidence type="ECO:0000313" key="6">
    <source>
        <dbReference type="EMBL" id="ALE15627.1"/>
    </source>
</evidence>
<dbReference type="EMBL" id="CP012669">
    <property type="protein sequence ID" value="ALE15627.1"/>
    <property type="molecule type" value="Genomic_DNA"/>
</dbReference>
<keyword evidence="3" id="KW-0804">Transcription</keyword>
<keyword evidence="7" id="KW-1185">Reference proteome</keyword>
<organism evidence="6 7">
    <name type="scientific">Altererythrobacter epoxidivorans</name>
    <dbReference type="NCBI Taxonomy" id="361183"/>
    <lineage>
        <taxon>Bacteria</taxon>
        <taxon>Pseudomonadati</taxon>
        <taxon>Pseudomonadota</taxon>
        <taxon>Alphaproteobacteria</taxon>
        <taxon>Sphingomonadales</taxon>
        <taxon>Erythrobacteraceae</taxon>
        <taxon>Altererythrobacter</taxon>
    </lineage>
</organism>
<evidence type="ECO:0000259" key="4">
    <source>
        <dbReference type="PROSITE" id="PS50042"/>
    </source>
</evidence>
<evidence type="ECO:0000256" key="2">
    <source>
        <dbReference type="ARBA" id="ARBA00023125"/>
    </source>
</evidence>
<dbReference type="SUPFAM" id="SSF46785">
    <property type="entry name" value="Winged helix' DNA-binding domain"/>
    <property type="match status" value="1"/>
</dbReference>
<dbReference type="AlphaFoldDB" id="A0A0M4M5W5"/>
<evidence type="ECO:0000313" key="7">
    <source>
        <dbReference type="Proteomes" id="UP000057938"/>
    </source>
</evidence>
<protein>
    <submittedName>
        <fullName evidence="6">cAMP-binding proteins-catabolite gene activator</fullName>
    </submittedName>
</protein>
<dbReference type="PANTHER" id="PTHR24567">
    <property type="entry name" value="CRP FAMILY TRANSCRIPTIONAL REGULATORY PROTEIN"/>
    <property type="match status" value="1"/>
</dbReference>
<reference evidence="6 7" key="1">
    <citation type="submission" date="2015-09" db="EMBL/GenBank/DDBJ databases">
        <title>Complete genome sequence of a benzo[a]pyrene-degrading bacterium Altererythrobacter epoxidivorans CGMCC 1.7731T.</title>
        <authorList>
            <person name="Li Z."/>
            <person name="Cheng H."/>
            <person name="Huo Y."/>
            <person name="Xu X."/>
        </authorList>
    </citation>
    <scope>NUCLEOTIDE SEQUENCE [LARGE SCALE GENOMIC DNA]</scope>
    <source>
        <strain evidence="6 7">CGMCC 1.7731</strain>
    </source>
</reference>
<dbReference type="GO" id="GO:0005829">
    <property type="term" value="C:cytosol"/>
    <property type="evidence" value="ECO:0007669"/>
    <property type="project" value="TreeGrafter"/>
</dbReference>
<dbReference type="SUPFAM" id="SSF51206">
    <property type="entry name" value="cAMP-binding domain-like"/>
    <property type="match status" value="1"/>
</dbReference>
<dbReference type="PROSITE" id="PS51063">
    <property type="entry name" value="HTH_CRP_2"/>
    <property type="match status" value="1"/>
</dbReference>
<name>A0A0M4M5W5_9SPHN</name>
<evidence type="ECO:0000256" key="1">
    <source>
        <dbReference type="ARBA" id="ARBA00023015"/>
    </source>
</evidence>
<dbReference type="InterPro" id="IPR018490">
    <property type="entry name" value="cNMP-bd_dom_sf"/>
</dbReference>
<feature type="domain" description="HTH crp-type" evidence="5">
    <location>
        <begin position="154"/>
        <end position="229"/>
    </location>
</feature>
<dbReference type="Pfam" id="PF13545">
    <property type="entry name" value="HTH_Crp_2"/>
    <property type="match status" value="1"/>
</dbReference>
<dbReference type="InterPro" id="IPR036390">
    <property type="entry name" value="WH_DNA-bd_sf"/>
</dbReference>
<dbReference type="InterPro" id="IPR012318">
    <property type="entry name" value="HTH_CRP"/>
</dbReference>
<dbReference type="InterPro" id="IPR014710">
    <property type="entry name" value="RmlC-like_jellyroll"/>
</dbReference>
<dbReference type="SMART" id="SM00100">
    <property type="entry name" value="cNMP"/>
    <property type="match status" value="1"/>
</dbReference>
<gene>
    <name evidence="6" type="ORF">AMC99_00312</name>
</gene>
<dbReference type="InterPro" id="IPR050397">
    <property type="entry name" value="Env_Response_Regulators"/>
</dbReference>
<keyword evidence="2" id="KW-0238">DNA-binding</keyword>
<dbReference type="PANTHER" id="PTHR24567:SF26">
    <property type="entry name" value="REGULATORY PROTEIN YEIL"/>
    <property type="match status" value="1"/>
</dbReference>
<sequence>MNRHAQSIPCKKCPLQGRPGLRELDECQLEYMQDFKRGEMAIARGGMVFEQGQAGPHLYTVLEGVLIRYRSLDDGRRQIVNFMFPGDLIGLQGAFDGPSNHAVEVLVDSRLCIFDRSTFPEFIGSHPRLAYDITWLAAKEETQLEEHLVSLGQRTAKERLVYLAVWLVDRAQKSGIAGKGNTLTIPITQTQVADMLGLSLVHTNRTMRALLSEGLVEWTPGEICVPDMEAACDFAKFTHEPDEKRPFL</sequence>
<proteinExistence type="predicted"/>
<dbReference type="Proteomes" id="UP000057938">
    <property type="component" value="Chromosome"/>
</dbReference>
<dbReference type="Pfam" id="PF00027">
    <property type="entry name" value="cNMP_binding"/>
    <property type="match status" value="1"/>
</dbReference>